<sequence>MTLFLYHFDFILYYTCNLFFILIYKESLKIMVPPEDIDTQEKKTISFSCKTNRPNATVKWMKAGQEITFSKRIVYRVDKEKHTLTIKDCTLADEGEYTVVAGDDKATNKSDPMASLELPPSVCCTVPPRVELGVNMKSLIVVKAGDNVFLDAEVHGKPLPKVSWKKDGAPLVIAEGMKATQKKHVHLLELYSVTRKETGDYTVLAENLSGSKYATIKVKVDDIEEPRLDIDASYSSNVVVMAGEPFKLEASVTGRPIPSLVWTKEGKELEDTAKIEIKTSDFHTTLISKDSLRRDGGAFTLTASNPGGFAKFTFNVKGRPAPEVKWSREHGESLDKANIDITPSFTTLQIDNVDRFDGGKYLVTVENASGSKTAFVNVRVLDTPGPPQNLIVKEVTRDSVSLVWDAP</sequence>
<reference evidence="12" key="1">
    <citation type="submission" date="2025-08" db="UniProtKB">
        <authorList>
            <consortium name="Ensembl"/>
        </authorList>
    </citation>
    <scope>IDENTIFICATION</scope>
</reference>
<dbReference type="InterPro" id="IPR003599">
    <property type="entry name" value="Ig_sub"/>
</dbReference>
<evidence type="ECO:0000313" key="12">
    <source>
        <dbReference type="Ensembl" id="ENSXCOP00000019461.1"/>
    </source>
</evidence>
<feature type="domain" description="Fibronectin type-III" evidence="11">
    <location>
        <begin position="386"/>
        <end position="407"/>
    </location>
</feature>
<evidence type="ECO:0000256" key="2">
    <source>
        <dbReference type="ARBA" id="ARBA00004496"/>
    </source>
</evidence>
<feature type="domain" description="Ig-like" evidence="10">
    <location>
        <begin position="28"/>
        <end position="115"/>
    </location>
</feature>
<evidence type="ECO:0000256" key="1">
    <source>
        <dbReference type="ARBA" id="ARBA00004123"/>
    </source>
</evidence>
<dbReference type="Proteomes" id="UP000261380">
    <property type="component" value="Unplaced"/>
</dbReference>
<keyword evidence="5" id="KW-0677">Repeat</keyword>
<keyword evidence="4" id="KW-0963">Cytoplasm</keyword>
<evidence type="ECO:0000256" key="5">
    <source>
        <dbReference type="ARBA" id="ARBA00022737"/>
    </source>
</evidence>
<dbReference type="SMART" id="SM00408">
    <property type="entry name" value="IGc2"/>
    <property type="match status" value="3"/>
</dbReference>
<dbReference type="InterPro" id="IPR003598">
    <property type="entry name" value="Ig_sub2"/>
</dbReference>
<keyword evidence="7" id="KW-0539">Nucleus</keyword>
<dbReference type="FunFam" id="2.60.40.10:FF:000050">
    <property type="entry name" value="Titin isoform B"/>
    <property type="match status" value="1"/>
</dbReference>
<proteinExistence type="inferred from homology"/>
<dbReference type="PANTHER" id="PTHR14340:SF13">
    <property type="entry name" value="TITIN"/>
    <property type="match status" value="1"/>
</dbReference>
<feature type="transmembrane region" description="Helical" evidence="9">
    <location>
        <begin position="6"/>
        <end position="24"/>
    </location>
</feature>
<name>A0A3B5MDY0_9TELE</name>
<keyword evidence="9" id="KW-1133">Transmembrane helix</keyword>
<dbReference type="AlphaFoldDB" id="A0A3B5MDY0"/>
<keyword evidence="6" id="KW-1015">Disulfide bond</keyword>
<dbReference type="PANTHER" id="PTHR14340">
    <property type="entry name" value="MICROFIBRIL-ASSOCIATED GLYCOPROTEIN 3"/>
    <property type="match status" value="1"/>
</dbReference>
<reference evidence="12" key="2">
    <citation type="submission" date="2025-09" db="UniProtKB">
        <authorList>
            <consortium name="Ensembl"/>
        </authorList>
    </citation>
    <scope>IDENTIFICATION</scope>
</reference>
<dbReference type="InterPro" id="IPR036179">
    <property type="entry name" value="Ig-like_dom_sf"/>
</dbReference>
<keyword evidence="9" id="KW-0812">Transmembrane</keyword>
<evidence type="ECO:0008006" key="14">
    <source>
        <dbReference type="Google" id="ProtNLM"/>
    </source>
</evidence>
<evidence type="ECO:0000256" key="9">
    <source>
        <dbReference type="SAM" id="Phobius"/>
    </source>
</evidence>
<evidence type="ECO:0000313" key="13">
    <source>
        <dbReference type="Proteomes" id="UP000261380"/>
    </source>
</evidence>
<dbReference type="SUPFAM" id="SSF48726">
    <property type="entry name" value="Immunoglobulin"/>
    <property type="match status" value="4"/>
</dbReference>
<dbReference type="InterPro" id="IPR013783">
    <property type="entry name" value="Ig-like_fold"/>
</dbReference>
<feature type="domain" description="Ig-like" evidence="10">
    <location>
        <begin position="226"/>
        <end position="379"/>
    </location>
</feature>
<comment type="subcellular location">
    <subcellularLocation>
        <location evidence="2">Cytoplasm</location>
    </subcellularLocation>
    <subcellularLocation>
        <location evidence="1">Nucleus</location>
    </subcellularLocation>
</comment>
<evidence type="ECO:0000256" key="8">
    <source>
        <dbReference type="ARBA" id="ARBA00023319"/>
    </source>
</evidence>
<protein>
    <recommendedName>
        <fullName evidence="14">Titin</fullName>
    </recommendedName>
</protein>
<dbReference type="InterPro" id="IPR007110">
    <property type="entry name" value="Ig-like_dom"/>
</dbReference>
<evidence type="ECO:0000256" key="6">
    <source>
        <dbReference type="ARBA" id="ARBA00023157"/>
    </source>
</evidence>
<evidence type="ECO:0000259" key="10">
    <source>
        <dbReference type="PROSITE" id="PS50835"/>
    </source>
</evidence>
<dbReference type="FunFam" id="2.60.40.10:FF:000002">
    <property type="entry name" value="Titin a"/>
    <property type="match status" value="2"/>
</dbReference>
<dbReference type="InterPro" id="IPR003961">
    <property type="entry name" value="FN3_dom"/>
</dbReference>
<keyword evidence="13" id="KW-1185">Reference proteome</keyword>
<evidence type="ECO:0000259" key="11">
    <source>
        <dbReference type="PROSITE" id="PS50853"/>
    </source>
</evidence>
<dbReference type="Ensembl" id="ENSXCOT00000019701.1">
    <property type="protein sequence ID" value="ENSXCOP00000019461.1"/>
    <property type="gene ID" value="ENSXCOG00000014616.1"/>
</dbReference>
<evidence type="ECO:0000256" key="4">
    <source>
        <dbReference type="ARBA" id="ARBA00022490"/>
    </source>
</evidence>
<dbReference type="GO" id="GO:0005737">
    <property type="term" value="C:cytoplasm"/>
    <property type="evidence" value="ECO:0007669"/>
    <property type="project" value="UniProtKB-SubCell"/>
</dbReference>
<evidence type="ECO:0000256" key="3">
    <source>
        <dbReference type="ARBA" id="ARBA00006692"/>
    </source>
</evidence>
<dbReference type="Gene3D" id="2.60.40.10">
    <property type="entry name" value="Immunoglobulins"/>
    <property type="match status" value="4"/>
</dbReference>
<dbReference type="GO" id="GO:0005634">
    <property type="term" value="C:nucleus"/>
    <property type="evidence" value="ECO:0007669"/>
    <property type="project" value="UniProtKB-SubCell"/>
</dbReference>
<dbReference type="GeneTree" id="ENSGT01110000267173"/>
<dbReference type="CDD" id="cd00063">
    <property type="entry name" value="FN3"/>
    <property type="match status" value="1"/>
</dbReference>
<dbReference type="InterPro" id="IPR013098">
    <property type="entry name" value="Ig_I-set"/>
</dbReference>
<feature type="domain" description="Ig-like" evidence="10">
    <location>
        <begin position="128"/>
        <end position="221"/>
    </location>
</feature>
<dbReference type="PROSITE" id="PS50853">
    <property type="entry name" value="FN3"/>
    <property type="match status" value="1"/>
</dbReference>
<keyword evidence="8" id="KW-0393">Immunoglobulin domain</keyword>
<accession>A0A3B5MDY0</accession>
<dbReference type="PROSITE" id="PS50835">
    <property type="entry name" value="IG_LIKE"/>
    <property type="match status" value="3"/>
</dbReference>
<organism evidence="12 13">
    <name type="scientific">Xiphophorus couchianus</name>
    <name type="common">Monterrey platyfish</name>
    <dbReference type="NCBI Taxonomy" id="32473"/>
    <lineage>
        <taxon>Eukaryota</taxon>
        <taxon>Metazoa</taxon>
        <taxon>Chordata</taxon>
        <taxon>Craniata</taxon>
        <taxon>Vertebrata</taxon>
        <taxon>Euteleostomi</taxon>
        <taxon>Actinopterygii</taxon>
        <taxon>Neopterygii</taxon>
        <taxon>Teleostei</taxon>
        <taxon>Neoteleostei</taxon>
        <taxon>Acanthomorphata</taxon>
        <taxon>Ovalentaria</taxon>
        <taxon>Atherinomorphae</taxon>
        <taxon>Cyprinodontiformes</taxon>
        <taxon>Poeciliidae</taxon>
        <taxon>Poeciliinae</taxon>
        <taxon>Xiphophorus</taxon>
    </lineage>
</organism>
<keyword evidence="9" id="KW-0472">Membrane</keyword>
<dbReference type="Pfam" id="PF07679">
    <property type="entry name" value="I-set"/>
    <property type="match status" value="3"/>
</dbReference>
<comment type="similarity">
    <text evidence="3">Belongs to the protein kinase superfamily. CAMK Ser/Thr protein kinase family.</text>
</comment>
<evidence type="ECO:0000256" key="7">
    <source>
        <dbReference type="ARBA" id="ARBA00023242"/>
    </source>
</evidence>
<dbReference type="SMART" id="SM00409">
    <property type="entry name" value="IG"/>
    <property type="match status" value="3"/>
</dbReference>